<dbReference type="Proteomes" id="UP000318833">
    <property type="component" value="Unassembled WGS sequence"/>
</dbReference>
<feature type="transmembrane region" description="Helical" evidence="1">
    <location>
        <begin position="190"/>
        <end position="212"/>
    </location>
</feature>
<reference evidence="2 3" key="1">
    <citation type="submission" date="2019-07" db="EMBL/GenBank/DDBJ databases">
        <title>The draft genome sequence of Aquimarina algiphila M91.</title>
        <authorList>
            <person name="Meng X."/>
        </authorList>
    </citation>
    <scope>NUCLEOTIDE SEQUENCE [LARGE SCALE GENOMIC DNA]</scope>
    <source>
        <strain evidence="2 3">M91</strain>
    </source>
</reference>
<dbReference type="EMBL" id="VLNR01000085">
    <property type="protein sequence ID" value="TSE04244.1"/>
    <property type="molecule type" value="Genomic_DNA"/>
</dbReference>
<dbReference type="Pfam" id="PF14093">
    <property type="entry name" value="DUF4271"/>
    <property type="match status" value="1"/>
</dbReference>
<proteinExistence type="predicted"/>
<feature type="transmembrane region" description="Helical" evidence="1">
    <location>
        <begin position="61"/>
        <end position="80"/>
    </location>
</feature>
<evidence type="ECO:0000256" key="1">
    <source>
        <dbReference type="SAM" id="Phobius"/>
    </source>
</evidence>
<dbReference type="RefSeq" id="WP_143918636.1">
    <property type="nucleotide sequence ID" value="NZ_CANMIK010000086.1"/>
</dbReference>
<organism evidence="2 3">
    <name type="scientific">Aquimarina algiphila</name>
    <dbReference type="NCBI Taxonomy" id="2047982"/>
    <lineage>
        <taxon>Bacteria</taxon>
        <taxon>Pseudomonadati</taxon>
        <taxon>Bacteroidota</taxon>
        <taxon>Flavobacteriia</taxon>
        <taxon>Flavobacteriales</taxon>
        <taxon>Flavobacteriaceae</taxon>
        <taxon>Aquimarina</taxon>
    </lineage>
</organism>
<feature type="transmembrane region" description="Helical" evidence="1">
    <location>
        <begin position="162"/>
        <end position="183"/>
    </location>
</feature>
<keyword evidence="1" id="KW-0812">Transmembrane</keyword>
<feature type="transmembrane region" description="Helical" evidence="1">
    <location>
        <begin position="136"/>
        <end position="156"/>
    </location>
</feature>
<comment type="caution">
    <text evidence="2">The sequence shown here is derived from an EMBL/GenBank/DDBJ whole genome shotgun (WGS) entry which is preliminary data.</text>
</comment>
<evidence type="ECO:0000313" key="3">
    <source>
        <dbReference type="Proteomes" id="UP000318833"/>
    </source>
</evidence>
<sequence>MEYILREITPTNWFTILIMACLMLLVTAKGVNTLRFSDFIMLLGNNKYIISNQKQNKLSSLFNAILLLFQVVSVSLFIYLCFDVFKWNVAPNEITLYFKIAILYTVIVVCKLLIEKIIAAIFSIDSIIDEYLFYKVSYRNFMGVILLPVNIIFIYAVNPSKIAFVILLISLSILNIIVLVSFYKKNENVILNYLFYFILYLCALEIAPYFILYKLISN</sequence>
<feature type="transmembrane region" description="Helical" evidence="1">
    <location>
        <begin position="100"/>
        <end position="124"/>
    </location>
</feature>
<gene>
    <name evidence="2" type="ORF">FOF46_26995</name>
</gene>
<keyword evidence="3" id="KW-1185">Reference proteome</keyword>
<dbReference type="PROSITE" id="PS51257">
    <property type="entry name" value="PROKAR_LIPOPROTEIN"/>
    <property type="match status" value="1"/>
</dbReference>
<evidence type="ECO:0000313" key="2">
    <source>
        <dbReference type="EMBL" id="TSE04244.1"/>
    </source>
</evidence>
<keyword evidence="1" id="KW-1133">Transmembrane helix</keyword>
<name>A0A554VC69_9FLAO</name>
<dbReference type="InterPro" id="IPR025367">
    <property type="entry name" value="DUF4271"/>
</dbReference>
<feature type="transmembrane region" description="Helical" evidence="1">
    <location>
        <begin position="12"/>
        <end position="31"/>
    </location>
</feature>
<accession>A0A554VC69</accession>
<protein>
    <submittedName>
        <fullName evidence="2">DUF4271 domain-containing protein</fullName>
    </submittedName>
</protein>
<keyword evidence="1" id="KW-0472">Membrane</keyword>
<dbReference type="AlphaFoldDB" id="A0A554VC69"/>
<dbReference type="OrthoDB" id="1438590at2"/>